<evidence type="ECO:0000256" key="1">
    <source>
        <dbReference type="SAM" id="Phobius"/>
    </source>
</evidence>
<protein>
    <recommendedName>
        <fullName evidence="4">DUF3147 family protein</fullName>
    </recommendedName>
</protein>
<keyword evidence="3" id="KW-1185">Reference proteome</keyword>
<dbReference type="Proteomes" id="UP000396862">
    <property type="component" value="Unassembled WGS sequence"/>
</dbReference>
<evidence type="ECO:0000313" key="3">
    <source>
        <dbReference type="Proteomes" id="UP000396862"/>
    </source>
</evidence>
<feature type="transmembrane region" description="Helical" evidence="1">
    <location>
        <begin position="107"/>
        <end position="126"/>
    </location>
</feature>
<keyword evidence="1" id="KW-0472">Membrane</keyword>
<feature type="transmembrane region" description="Helical" evidence="1">
    <location>
        <begin position="21"/>
        <end position="41"/>
    </location>
</feature>
<feature type="transmembrane region" description="Helical" evidence="1">
    <location>
        <begin position="47"/>
        <end position="68"/>
    </location>
</feature>
<proteinExistence type="predicted"/>
<dbReference type="EMBL" id="BLAU01000001">
    <property type="protein sequence ID" value="GET22465.1"/>
    <property type="molecule type" value="Genomic_DNA"/>
</dbReference>
<gene>
    <name evidence="2" type="ORF">JCM18694_27110</name>
</gene>
<feature type="transmembrane region" description="Helical" evidence="1">
    <location>
        <begin position="80"/>
        <end position="101"/>
    </location>
</feature>
<sequence>MNFENKTYVRIFNHKQNTLKMLRYIIKVLLTSILIVTISEVGKRNSIMAAIYASLPLTTFLAMIWLYLDTHDVGKVVSLSWNVLLAVIPSYVFLISFPLLVKSGLSFWIALFLSVVFTALAYWLYVMTLKYFGIHI</sequence>
<name>A0ABQ0ZM31_9BACT</name>
<keyword evidence="1" id="KW-0812">Transmembrane</keyword>
<keyword evidence="1" id="KW-1133">Transmembrane helix</keyword>
<organism evidence="2 3">
    <name type="scientific">Prolixibacter denitrificans</name>
    <dbReference type="NCBI Taxonomy" id="1541063"/>
    <lineage>
        <taxon>Bacteria</taxon>
        <taxon>Pseudomonadati</taxon>
        <taxon>Bacteroidota</taxon>
        <taxon>Bacteroidia</taxon>
        <taxon>Marinilabiliales</taxon>
        <taxon>Prolixibacteraceae</taxon>
        <taxon>Prolixibacter</taxon>
    </lineage>
</organism>
<evidence type="ECO:0000313" key="2">
    <source>
        <dbReference type="EMBL" id="GET22465.1"/>
    </source>
</evidence>
<evidence type="ECO:0008006" key="4">
    <source>
        <dbReference type="Google" id="ProtNLM"/>
    </source>
</evidence>
<comment type="caution">
    <text evidence="2">The sequence shown here is derived from an EMBL/GenBank/DDBJ whole genome shotgun (WGS) entry which is preliminary data.</text>
</comment>
<reference evidence="2 3" key="1">
    <citation type="submission" date="2019-10" db="EMBL/GenBank/DDBJ databases">
        <title>Prolixibacter strains distinguished by the presence of nitrate reductase genes were adept at nitrate-dependent anaerobic corrosion of metallic iron and carbon steel.</title>
        <authorList>
            <person name="Iino T."/>
            <person name="Shono N."/>
            <person name="Ito K."/>
            <person name="Nakamura R."/>
            <person name="Sueoka K."/>
            <person name="Harayama S."/>
            <person name="Ohkuma M."/>
        </authorList>
    </citation>
    <scope>NUCLEOTIDE SEQUENCE [LARGE SCALE GENOMIC DNA]</scope>
    <source>
        <strain evidence="2 3">MIC1-1</strain>
    </source>
</reference>
<accession>A0ABQ0ZM31</accession>